<reference evidence="1" key="2">
    <citation type="journal article" date="2023" name="Proc. Natl. Acad. Sci. U.S.A.">
        <title>A global phylogenomic analysis of the shiitake genus Lentinula.</title>
        <authorList>
            <person name="Sierra-Patev S."/>
            <person name="Min B."/>
            <person name="Naranjo-Ortiz M."/>
            <person name="Looney B."/>
            <person name="Konkel Z."/>
            <person name="Slot J.C."/>
            <person name="Sakamoto Y."/>
            <person name="Steenwyk J.L."/>
            <person name="Rokas A."/>
            <person name="Carro J."/>
            <person name="Camarero S."/>
            <person name="Ferreira P."/>
            <person name="Molpeceres G."/>
            <person name="Ruiz-Duenas F.J."/>
            <person name="Serrano A."/>
            <person name="Henrissat B."/>
            <person name="Drula E."/>
            <person name="Hughes K.W."/>
            <person name="Mata J.L."/>
            <person name="Ishikawa N.K."/>
            <person name="Vargas-Isla R."/>
            <person name="Ushijima S."/>
            <person name="Smith C.A."/>
            <person name="Donoghue J."/>
            <person name="Ahrendt S."/>
            <person name="Andreopoulos W."/>
            <person name="He G."/>
            <person name="LaButti K."/>
            <person name="Lipzen A."/>
            <person name="Ng V."/>
            <person name="Riley R."/>
            <person name="Sandor L."/>
            <person name="Barry K."/>
            <person name="Martinez A.T."/>
            <person name="Xiao Y."/>
            <person name="Gibbons J.G."/>
            <person name="Terashima K."/>
            <person name="Grigoriev I.V."/>
            <person name="Hibbett D."/>
        </authorList>
    </citation>
    <scope>NUCLEOTIDE SEQUENCE</scope>
    <source>
        <strain evidence="1">Sp2 HRB7682 ss15</strain>
    </source>
</reference>
<comment type="caution">
    <text evidence="1">The sequence shown here is derived from an EMBL/GenBank/DDBJ whole genome shotgun (WGS) entry which is preliminary data.</text>
</comment>
<accession>A0A9W8ZSS9</accession>
<evidence type="ECO:0000313" key="1">
    <source>
        <dbReference type="EMBL" id="KAJ4465949.1"/>
    </source>
</evidence>
<feature type="non-terminal residue" evidence="1">
    <location>
        <position position="1"/>
    </location>
</feature>
<protein>
    <submittedName>
        <fullName evidence="1">Uncharacterized protein</fullName>
    </submittedName>
</protein>
<dbReference type="AlphaFoldDB" id="A0A9W8ZSS9"/>
<dbReference type="Proteomes" id="UP001150238">
    <property type="component" value="Unassembled WGS sequence"/>
</dbReference>
<proteinExistence type="predicted"/>
<evidence type="ECO:0000313" key="2">
    <source>
        <dbReference type="Proteomes" id="UP001150238"/>
    </source>
</evidence>
<sequence length="114" mass="13160">GLDPIRAQASNYTTFHHNFNLLSNYLKDNDIPWENVYNMDEKGVQLGGGRKNLQIQYFFSRDDRMMYRGKSDELQLVTILDCVCADGTADIKPGFMFSEVGKFGKWFKVHNDIV</sequence>
<name>A0A9W8ZSS9_9AGAR</name>
<dbReference type="EMBL" id="JANVFS010000047">
    <property type="protein sequence ID" value="KAJ4465949.1"/>
    <property type="molecule type" value="Genomic_DNA"/>
</dbReference>
<organism evidence="1 2">
    <name type="scientific">Lentinula lateritia</name>
    <dbReference type="NCBI Taxonomy" id="40482"/>
    <lineage>
        <taxon>Eukaryota</taxon>
        <taxon>Fungi</taxon>
        <taxon>Dikarya</taxon>
        <taxon>Basidiomycota</taxon>
        <taxon>Agaricomycotina</taxon>
        <taxon>Agaricomycetes</taxon>
        <taxon>Agaricomycetidae</taxon>
        <taxon>Agaricales</taxon>
        <taxon>Marasmiineae</taxon>
        <taxon>Omphalotaceae</taxon>
        <taxon>Lentinula</taxon>
    </lineage>
</organism>
<gene>
    <name evidence="1" type="ORF">C8J55DRAFT_440247</name>
</gene>
<reference evidence="1" key="1">
    <citation type="submission" date="2022-08" db="EMBL/GenBank/DDBJ databases">
        <authorList>
            <consortium name="DOE Joint Genome Institute"/>
            <person name="Min B."/>
            <person name="Riley R."/>
            <person name="Sierra-Patev S."/>
            <person name="Naranjo-Ortiz M."/>
            <person name="Looney B."/>
            <person name="Konkel Z."/>
            <person name="Slot J.C."/>
            <person name="Sakamoto Y."/>
            <person name="Steenwyk J.L."/>
            <person name="Rokas A."/>
            <person name="Carro J."/>
            <person name="Camarero S."/>
            <person name="Ferreira P."/>
            <person name="Molpeceres G."/>
            <person name="Ruiz-Duenas F.J."/>
            <person name="Serrano A."/>
            <person name="Henrissat B."/>
            <person name="Drula E."/>
            <person name="Hughes K.W."/>
            <person name="Mata J.L."/>
            <person name="Ishikawa N.K."/>
            <person name="Vargas-Isla R."/>
            <person name="Ushijima S."/>
            <person name="Smith C.A."/>
            <person name="Ahrendt S."/>
            <person name="Andreopoulos W."/>
            <person name="He G."/>
            <person name="Labutti K."/>
            <person name="Lipzen A."/>
            <person name="Ng V."/>
            <person name="Sandor L."/>
            <person name="Barry K."/>
            <person name="Martinez A.T."/>
            <person name="Xiao Y."/>
            <person name="Gibbons J.G."/>
            <person name="Terashima K."/>
            <person name="Hibbett D.S."/>
            <person name="Grigoriev I.V."/>
        </authorList>
    </citation>
    <scope>NUCLEOTIDE SEQUENCE</scope>
    <source>
        <strain evidence="1">Sp2 HRB7682 ss15</strain>
    </source>
</reference>